<dbReference type="AlphaFoldDB" id="A0AAD9JYK6"/>
<gene>
    <name evidence="7" type="ORF">LSH36_112g00057</name>
</gene>
<dbReference type="GO" id="GO:0043122">
    <property type="term" value="P:regulation of canonical NF-kappaB signal transduction"/>
    <property type="evidence" value="ECO:0007669"/>
    <property type="project" value="TreeGrafter"/>
</dbReference>
<keyword evidence="2 4" id="KW-0863">Zinc-finger</keyword>
<evidence type="ECO:0000256" key="3">
    <source>
        <dbReference type="ARBA" id="ARBA00022833"/>
    </source>
</evidence>
<dbReference type="InterPro" id="IPR001841">
    <property type="entry name" value="Znf_RING"/>
</dbReference>
<dbReference type="SMART" id="SM00184">
    <property type="entry name" value="RING"/>
    <property type="match status" value="1"/>
</dbReference>
<dbReference type="Proteomes" id="UP001208570">
    <property type="component" value="Unassembled WGS sequence"/>
</dbReference>
<reference evidence="7" key="1">
    <citation type="journal article" date="2023" name="Mol. Biol. Evol.">
        <title>Third-Generation Sequencing Reveals the Adaptive Role of the Epigenome in Three Deep-Sea Polychaetes.</title>
        <authorList>
            <person name="Perez M."/>
            <person name="Aroh O."/>
            <person name="Sun Y."/>
            <person name="Lan Y."/>
            <person name="Juniper S.K."/>
            <person name="Young C.R."/>
            <person name="Angers B."/>
            <person name="Qian P.Y."/>
        </authorList>
    </citation>
    <scope>NUCLEOTIDE SEQUENCE</scope>
    <source>
        <strain evidence="7">P08H-3</strain>
    </source>
</reference>
<dbReference type="InterPro" id="IPR013083">
    <property type="entry name" value="Znf_RING/FYVE/PHD"/>
</dbReference>
<evidence type="ECO:0000313" key="7">
    <source>
        <dbReference type="EMBL" id="KAK2161644.1"/>
    </source>
</evidence>
<evidence type="ECO:0008006" key="9">
    <source>
        <dbReference type="Google" id="ProtNLM"/>
    </source>
</evidence>
<dbReference type="PROSITE" id="PS00518">
    <property type="entry name" value="ZF_RING_1"/>
    <property type="match status" value="1"/>
</dbReference>
<evidence type="ECO:0000259" key="6">
    <source>
        <dbReference type="PROSITE" id="PS50145"/>
    </source>
</evidence>
<dbReference type="EMBL" id="JAODUP010000112">
    <property type="protein sequence ID" value="KAK2161644.1"/>
    <property type="molecule type" value="Genomic_DNA"/>
</dbReference>
<keyword evidence="1 4" id="KW-0479">Metal-binding</keyword>
<dbReference type="PANTHER" id="PTHR10131:SF157">
    <property type="entry name" value="RECEPTOR-ASSOCIATED FACTOR, PUTATIVE-RELATED"/>
    <property type="match status" value="1"/>
</dbReference>
<evidence type="ECO:0000256" key="1">
    <source>
        <dbReference type="ARBA" id="ARBA00022723"/>
    </source>
</evidence>
<name>A0AAD9JYK6_9ANNE</name>
<evidence type="ECO:0000313" key="8">
    <source>
        <dbReference type="Proteomes" id="UP001208570"/>
    </source>
</evidence>
<dbReference type="PANTHER" id="PTHR10131">
    <property type="entry name" value="TNF RECEPTOR ASSOCIATED FACTOR"/>
    <property type="match status" value="1"/>
</dbReference>
<dbReference type="Gene3D" id="3.30.40.10">
    <property type="entry name" value="Zinc/RING finger domain, C3HC4 (zinc finger)"/>
    <property type="match status" value="2"/>
</dbReference>
<dbReference type="SUPFAM" id="SSF57850">
    <property type="entry name" value="RING/U-box"/>
    <property type="match status" value="1"/>
</dbReference>
<proteinExistence type="predicted"/>
<keyword evidence="8" id="KW-1185">Reference proteome</keyword>
<organism evidence="7 8">
    <name type="scientific">Paralvinella palmiformis</name>
    <dbReference type="NCBI Taxonomy" id="53620"/>
    <lineage>
        <taxon>Eukaryota</taxon>
        <taxon>Metazoa</taxon>
        <taxon>Spiralia</taxon>
        <taxon>Lophotrochozoa</taxon>
        <taxon>Annelida</taxon>
        <taxon>Polychaeta</taxon>
        <taxon>Sedentaria</taxon>
        <taxon>Canalipalpata</taxon>
        <taxon>Terebellida</taxon>
        <taxon>Terebelliformia</taxon>
        <taxon>Alvinellidae</taxon>
        <taxon>Paralvinella</taxon>
    </lineage>
</organism>
<dbReference type="InterPro" id="IPR017907">
    <property type="entry name" value="Znf_RING_CS"/>
</dbReference>
<protein>
    <recommendedName>
        <fullName evidence="9">E3 ubiquitin-protein ligase NRDP1</fullName>
    </recommendedName>
</protein>
<evidence type="ECO:0000256" key="2">
    <source>
        <dbReference type="ARBA" id="ARBA00022771"/>
    </source>
</evidence>
<comment type="caution">
    <text evidence="7">The sequence shown here is derived from an EMBL/GenBank/DDBJ whole genome shotgun (WGS) entry which is preliminary data.</text>
</comment>
<evidence type="ECO:0000259" key="5">
    <source>
        <dbReference type="PROSITE" id="PS50089"/>
    </source>
</evidence>
<dbReference type="GO" id="GO:0008270">
    <property type="term" value="F:zinc ion binding"/>
    <property type="evidence" value="ECO:0007669"/>
    <property type="project" value="UniProtKB-KW"/>
</dbReference>
<dbReference type="InterPro" id="IPR001293">
    <property type="entry name" value="Znf_TRAF"/>
</dbReference>
<feature type="domain" description="TRAF-type" evidence="6">
    <location>
        <begin position="101"/>
        <end position="144"/>
    </location>
</feature>
<feature type="zinc finger region" description="TRAF-type" evidence="4">
    <location>
        <begin position="101"/>
        <end position="144"/>
    </location>
</feature>
<sequence length="279" mass="31970">MGYDVDRFVDEINEGLLCGICRDVLEDPLQAPCEHAYCSACIMAWLVQHSICPEDRRPLTAPLLRPLFRYMRNDLDKLQIRCRNCQAGCQVVCNLETIHRHEAECEFHTQQCPSVGCNAMLGRDQFEEHLQVCEFRRNLCPNGCGLAILNSEDVSHNCVAELRNALELFRSEMIGKLVEQRQELELLLDAQRRHMTQKQAFLQSQIESLKSQMTLALQDVQSLRESTRRHELELEQGALAKQRLLAIISTLQAERSSPNVVNRTYLCRQSSTPVESSKQ</sequence>
<feature type="domain" description="RING-type" evidence="5">
    <location>
        <begin position="18"/>
        <end position="56"/>
    </location>
</feature>
<accession>A0AAD9JYK6</accession>
<dbReference type="SUPFAM" id="SSF49599">
    <property type="entry name" value="TRAF domain-like"/>
    <property type="match status" value="1"/>
</dbReference>
<dbReference type="PROSITE" id="PS50145">
    <property type="entry name" value="ZF_TRAF"/>
    <property type="match status" value="1"/>
</dbReference>
<dbReference type="PROSITE" id="PS50089">
    <property type="entry name" value="ZF_RING_2"/>
    <property type="match status" value="1"/>
</dbReference>
<keyword evidence="3 4" id="KW-0862">Zinc</keyword>
<evidence type="ECO:0000256" key="4">
    <source>
        <dbReference type="PROSITE-ProRule" id="PRU00207"/>
    </source>
</evidence>
<dbReference type="Pfam" id="PF13923">
    <property type="entry name" value="zf-C3HC4_2"/>
    <property type="match status" value="1"/>
</dbReference>